<keyword evidence="3" id="KW-0677">Repeat</keyword>
<evidence type="ECO:0000313" key="7">
    <source>
        <dbReference type="EMBL" id="SEM82377.1"/>
    </source>
</evidence>
<evidence type="ECO:0000256" key="3">
    <source>
        <dbReference type="ARBA" id="ARBA00022737"/>
    </source>
</evidence>
<reference evidence="7 8" key="1">
    <citation type="submission" date="2016-10" db="EMBL/GenBank/DDBJ databases">
        <authorList>
            <person name="de Groot N.N."/>
        </authorList>
    </citation>
    <scope>NUCLEOTIDE SEQUENCE [LARGE SCALE GENOMIC DNA]</scope>
    <source>
        <strain evidence="7 8">DSM 21039</strain>
    </source>
</reference>
<dbReference type="PANTHER" id="PTHR46730">
    <property type="entry name" value="POLYCYSTIN-1"/>
    <property type="match status" value="1"/>
</dbReference>
<evidence type="ECO:0000256" key="5">
    <source>
        <dbReference type="ARBA" id="ARBA00023136"/>
    </source>
</evidence>
<name>A0A1H8BKG3_9BACT</name>
<dbReference type="OrthoDB" id="7794186at2"/>
<dbReference type="SUPFAM" id="SSF49299">
    <property type="entry name" value="PKD domain"/>
    <property type="match status" value="7"/>
</dbReference>
<dbReference type="EMBL" id="FOBB01000006">
    <property type="protein sequence ID" value="SEM82377.1"/>
    <property type="molecule type" value="Genomic_DNA"/>
</dbReference>
<keyword evidence="4" id="KW-1133">Transmembrane helix</keyword>
<feature type="domain" description="PKD" evidence="6">
    <location>
        <begin position="45"/>
        <end position="109"/>
    </location>
</feature>
<dbReference type="GO" id="GO:0005261">
    <property type="term" value="F:monoatomic cation channel activity"/>
    <property type="evidence" value="ECO:0007669"/>
    <property type="project" value="TreeGrafter"/>
</dbReference>
<evidence type="ECO:0000256" key="1">
    <source>
        <dbReference type="ARBA" id="ARBA00004141"/>
    </source>
</evidence>
<evidence type="ECO:0000259" key="6">
    <source>
        <dbReference type="PROSITE" id="PS50093"/>
    </source>
</evidence>
<dbReference type="InterPro" id="IPR013783">
    <property type="entry name" value="Ig-like_fold"/>
</dbReference>
<dbReference type="InterPro" id="IPR022409">
    <property type="entry name" value="PKD/Chitinase_dom"/>
</dbReference>
<feature type="domain" description="PKD" evidence="6">
    <location>
        <begin position="564"/>
        <end position="616"/>
    </location>
</feature>
<keyword evidence="8" id="KW-1185">Reference proteome</keyword>
<dbReference type="Pfam" id="PF13585">
    <property type="entry name" value="CHU_C"/>
    <property type="match status" value="1"/>
</dbReference>
<dbReference type="InterPro" id="IPR035986">
    <property type="entry name" value="PKD_dom_sf"/>
</dbReference>
<gene>
    <name evidence="7" type="ORF">SAMN04488505_106245</name>
</gene>
<accession>A0A1H8BKG3</accession>
<feature type="domain" description="PKD" evidence="6">
    <location>
        <begin position="479"/>
        <end position="512"/>
    </location>
</feature>
<dbReference type="Proteomes" id="UP000198984">
    <property type="component" value="Unassembled WGS sequence"/>
</dbReference>
<dbReference type="STRING" id="573321.SAMN04488505_106245"/>
<feature type="domain" description="PKD" evidence="6">
    <location>
        <begin position="366"/>
        <end position="438"/>
    </location>
</feature>
<dbReference type="InterPro" id="IPR026341">
    <property type="entry name" value="T9SS_type_B"/>
</dbReference>
<dbReference type="GO" id="GO:0005886">
    <property type="term" value="C:plasma membrane"/>
    <property type="evidence" value="ECO:0007669"/>
    <property type="project" value="TreeGrafter"/>
</dbReference>
<proteinExistence type="predicted"/>
<keyword evidence="5" id="KW-0472">Membrane</keyword>
<feature type="domain" description="PKD" evidence="6">
    <location>
        <begin position="314"/>
        <end position="369"/>
    </location>
</feature>
<keyword evidence="2" id="KW-0812">Transmembrane</keyword>
<dbReference type="NCBIfam" id="TIGR04131">
    <property type="entry name" value="Bac_Flav_CTERM"/>
    <property type="match status" value="1"/>
</dbReference>
<feature type="domain" description="PKD" evidence="6">
    <location>
        <begin position="142"/>
        <end position="198"/>
    </location>
</feature>
<evidence type="ECO:0000313" key="8">
    <source>
        <dbReference type="Proteomes" id="UP000198984"/>
    </source>
</evidence>
<dbReference type="InterPro" id="IPR000601">
    <property type="entry name" value="PKD_dom"/>
</dbReference>
<comment type="subcellular location">
    <subcellularLocation>
        <location evidence="1">Membrane</location>
        <topology evidence="1">Multi-pass membrane protein</topology>
    </subcellularLocation>
</comment>
<evidence type="ECO:0000256" key="4">
    <source>
        <dbReference type="ARBA" id="ARBA00022989"/>
    </source>
</evidence>
<dbReference type="SMART" id="SM00089">
    <property type="entry name" value="PKD"/>
    <property type="match status" value="6"/>
</dbReference>
<dbReference type="CDD" id="cd00146">
    <property type="entry name" value="PKD"/>
    <property type="match status" value="5"/>
</dbReference>
<dbReference type="AlphaFoldDB" id="A0A1H8BKG3"/>
<protein>
    <submittedName>
        <fullName evidence="7">Gliding motility-associated C-terminal domain-containing protein</fullName>
    </submittedName>
</protein>
<organism evidence="7 8">
    <name type="scientific">Chitinophaga rupis</name>
    <dbReference type="NCBI Taxonomy" id="573321"/>
    <lineage>
        <taxon>Bacteria</taxon>
        <taxon>Pseudomonadati</taxon>
        <taxon>Bacteroidota</taxon>
        <taxon>Chitinophagia</taxon>
        <taxon>Chitinophagales</taxon>
        <taxon>Chitinophagaceae</taxon>
        <taxon>Chitinophaga</taxon>
    </lineage>
</organism>
<feature type="domain" description="PKD" evidence="6">
    <location>
        <begin position="223"/>
        <end position="279"/>
    </location>
</feature>
<dbReference type="Gene3D" id="2.60.40.10">
    <property type="entry name" value="Immunoglobulins"/>
    <property type="match status" value="8"/>
</dbReference>
<dbReference type="PROSITE" id="PS50093">
    <property type="entry name" value="PKD"/>
    <property type="match status" value="7"/>
</dbReference>
<dbReference type="Pfam" id="PF18911">
    <property type="entry name" value="PKD_4"/>
    <property type="match status" value="6"/>
</dbReference>
<dbReference type="RefSeq" id="WP_089917697.1">
    <property type="nucleotide sequence ID" value="NZ_FOBB01000006.1"/>
</dbReference>
<dbReference type="GO" id="GO:0006816">
    <property type="term" value="P:calcium ion transport"/>
    <property type="evidence" value="ECO:0007669"/>
    <property type="project" value="TreeGrafter"/>
</dbReference>
<sequence>MKSPAPTFLTAFLPFALLFTGLLYSNKVSGQQANFTYTASPGLCAPTTLTFTNTSTGYALAYDWDLGDGSTSHVASPQNIYAQPGTYRVSLTVHYANGNSQYYKDITIQPSPIVDFSVNTATSCKPFTATFTDHTIDGFVRTWDFGDGTAPLTTNSTTATHAYTKAGQFNVTLSVTNSAACTQTLTKPALINIAVPVINISGTGLSGCTPLNAALAANVTTINNDPVAQYTWAFGDGTTQTTTTNNTAHNYTGVGAYNVTVTATTQQGCSASVTAGSLVRTGTPPANVSFTATPGTACAGSPIRLLATATNADSYSWDFGDGTTQEGPQNDITHGFKANGTIQVQMKAGRNGCYAGSVPVTVQITGPAAKFTFARSCTNRKAFTFTNTSSTTAGVTYEWDFGDGSALEYTRDATHVYTQNGDYTVRLTVRETAGTCTSSDFQTVSCFQADFSTGISSICRGSRIGYGVLHVPSQQVHHYTWRFGDNTRLDTTAVDIYKTYEQTGTYTDTLIIFYKDPAVYCNDTVVKPQHITIIAPQADFIIGKACVGQPVTFTDASQPWPNIPLTNWRWSLGNGMTASTKVPPTPTYSPAGTVAITLVITDARNCVDSFTQQLTVDPTPTLSMASRQYKICEGNSVTLNAQSNGTVLWSPNDHLSCVGCASTIADPVTDTKYFATASNAFACFVTDSVAVKVVPQVQLTVSSDTVLCKGAAAQLKASGAATYSWAPATGLTSAHVANPISTPEQDVTYTVTGTNDAACPGQTQQVSIQVKPLPTVNAGPDQTVTVGTRITLAATGSADVVSWQWTPAENIDCAICPTTLADVHKPGSYSVKGTNADGCSNSDLVDIHLVCDQNVVYIPSAFSPNGDGENDIFYPRGKGINFIKSFRIFNRWGQEVFKRENIAIDDISSGWNGTYKNQPQAADVYIYFIEARCDNNESFSLKGNVTLLR</sequence>
<dbReference type="PANTHER" id="PTHR46730:SF4">
    <property type="entry name" value="POLYCYSTIC KIDNEY DISEASE PROTEIN 1-LIKE 1"/>
    <property type="match status" value="1"/>
</dbReference>
<evidence type="ECO:0000256" key="2">
    <source>
        <dbReference type="ARBA" id="ARBA00022692"/>
    </source>
</evidence>